<reference evidence="3 4" key="1">
    <citation type="submission" date="2022-09" db="EMBL/GenBank/DDBJ databases">
        <authorList>
            <person name="Palmer J.M."/>
        </authorList>
    </citation>
    <scope>NUCLEOTIDE SEQUENCE [LARGE SCALE GENOMIC DNA]</scope>
    <source>
        <strain evidence="3 4">DSM 7382</strain>
    </source>
</reference>
<dbReference type="SUPFAM" id="SSF88697">
    <property type="entry name" value="PUA domain-like"/>
    <property type="match status" value="1"/>
</dbReference>
<dbReference type="InterPro" id="IPR048248">
    <property type="entry name" value="PUA_eIF2d-like"/>
</dbReference>
<dbReference type="Pfam" id="PF01253">
    <property type="entry name" value="SUI1"/>
    <property type="match status" value="1"/>
</dbReference>
<evidence type="ECO:0000313" key="3">
    <source>
        <dbReference type="EMBL" id="KAK7676959.1"/>
    </source>
</evidence>
<keyword evidence="4" id="KW-1185">Reference proteome</keyword>
<dbReference type="PROSITE" id="PS50296">
    <property type="entry name" value="SUI1"/>
    <property type="match status" value="1"/>
</dbReference>
<dbReference type="Pfam" id="PF25304">
    <property type="entry name" value="WHD_eIF2D"/>
    <property type="match status" value="1"/>
</dbReference>
<protein>
    <recommendedName>
        <fullName evidence="2">SUI1 domain-containing protein</fullName>
    </recommendedName>
</protein>
<proteinExistence type="predicted"/>
<dbReference type="EMBL" id="JASBNA010000099">
    <property type="protein sequence ID" value="KAK7676959.1"/>
    <property type="molecule type" value="Genomic_DNA"/>
</dbReference>
<dbReference type="InterPro" id="IPR039757">
    <property type="entry name" value="EIF2D"/>
</dbReference>
<evidence type="ECO:0000313" key="4">
    <source>
        <dbReference type="Proteomes" id="UP001385951"/>
    </source>
</evidence>
<dbReference type="Pfam" id="PF26291">
    <property type="entry name" value="SWIB_eIF2D"/>
    <property type="match status" value="1"/>
</dbReference>
<feature type="region of interest" description="Disordered" evidence="1">
    <location>
        <begin position="199"/>
        <end position="244"/>
    </location>
</feature>
<dbReference type="GO" id="GO:0003743">
    <property type="term" value="F:translation initiation factor activity"/>
    <property type="evidence" value="ECO:0007669"/>
    <property type="project" value="InterPro"/>
</dbReference>
<feature type="compositionally biased region" description="Polar residues" evidence="1">
    <location>
        <begin position="216"/>
        <end position="232"/>
    </location>
</feature>
<dbReference type="Gene3D" id="3.30.780.10">
    <property type="entry name" value="SUI1-like domain"/>
    <property type="match status" value="1"/>
</dbReference>
<dbReference type="Pfam" id="PF17832">
    <property type="entry name" value="Pre-PUA"/>
    <property type="match status" value="1"/>
</dbReference>
<dbReference type="SUPFAM" id="SSF55159">
    <property type="entry name" value="eIF1-like"/>
    <property type="match status" value="1"/>
</dbReference>
<accession>A0AAW0FFS0</accession>
<dbReference type="GO" id="GO:0001731">
    <property type="term" value="P:formation of translation preinitiation complex"/>
    <property type="evidence" value="ECO:0007669"/>
    <property type="project" value="InterPro"/>
</dbReference>
<dbReference type="InterPro" id="IPR058886">
    <property type="entry name" value="SWIB_eIF2D"/>
</dbReference>
<dbReference type="CDD" id="cd21156">
    <property type="entry name" value="PUA_eIF2d-like"/>
    <property type="match status" value="1"/>
</dbReference>
<dbReference type="InterPro" id="IPR057429">
    <property type="entry name" value="WH_eIF2D"/>
</dbReference>
<dbReference type="CDD" id="cd11608">
    <property type="entry name" value="eIF2D_C"/>
    <property type="match status" value="1"/>
</dbReference>
<feature type="region of interest" description="Disordered" evidence="1">
    <location>
        <begin position="358"/>
        <end position="384"/>
    </location>
</feature>
<dbReference type="PANTHER" id="PTHR12217">
    <property type="entry name" value="EUKARYOTIC TRANSLATION INITIATION FACTOR 2D"/>
    <property type="match status" value="1"/>
</dbReference>
<gene>
    <name evidence="3" type="ORF">QCA50_020077</name>
</gene>
<dbReference type="GO" id="GO:0005737">
    <property type="term" value="C:cytoplasm"/>
    <property type="evidence" value="ECO:0007669"/>
    <property type="project" value="UniProtKB-SubCell"/>
</dbReference>
<dbReference type="InterPro" id="IPR001950">
    <property type="entry name" value="SUI1"/>
</dbReference>
<dbReference type="AlphaFoldDB" id="A0AAW0FFS0"/>
<dbReference type="InterPro" id="IPR041366">
    <property type="entry name" value="Pre-PUA"/>
</dbReference>
<dbReference type="Gene3D" id="3.10.400.20">
    <property type="match status" value="1"/>
</dbReference>
<dbReference type="PROSITE" id="PS50890">
    <property type="entry name" value="PUA"/>
    <property type="match status" value="1"/>
</dbReference>
<comment type="caution">
    <text evidence="3">The sequence shown here is derived from an EMBL/GenBank/DDBJ whole genome shotgun (WGS) entry which is preliminary data.</text>
</comment>
<sequence>MFKKPLADLKTTAPIRTSERRKLRLRVIETYSLPVELGDLLVPEGLLSQKFSTHVDEHGVAYLSPEGDPLWFTIGKGSDDMIPTVYTLWKHQDLLPFLSTPSAVVPKLVGGADLMIPGVIQHSPNLQPNQLVSITQYHQFPKLGPPLAVGRMAVNSEALDRSDQGDDVKGKAVVVLHTWKDHLWDLGKKGDAPEPRVITASDVEETHNDTAGTPDVATSENAPASSSGAQVHSNDDGSEPSSSTLAVLTPEDVSHCLRNALLQAIQDTLSTLPPSSFPIPASTFWSTYVLPARPAFAVGTNGLADASGMDIKHSTHKSVKNFLKASAKEGLLKLKESKGDVLITAVYATHPAVLGHKSHGTVQNAEAKREKAEERERKEKEAEEKKKGEIELIELWKPFGTTVPWFVAAEKDTSVMYTAQDIKEIFNDYVSSKQLVNTQEQQYINVGEDTTLLSAVSSKNGNPPEFLKREETLKRIKDHMQSWHEVRVDGKDPVRKKGPVKPISVIVKLRQGRKAATLITGFESYFLKAEEIAEELRKLCASSTAVTPLPGKANELEIMVQGKQLKAVTNLLVSKGIPEKWIECSDQSHAKKKK</sequence>
<evidence type="ECO:0000259" key="2">
    <source>
        <dbReference type="PROSITE" id="PS50296"/>
    </source>
</evidence>
<dbReference type="InterPro" id="IPR015947">
    <property type="entry name" value="PUA-like_sf"/>
</dbReference>
<dbReference type="GO" id="GO:0003723">
    <property type="term" value="F:RNA binding"/>
    <property type="evidence" value="ECO:0007669"/>
    <property type="project" value="InterPro"/>
</dbReference>
<evidence type="ECO:0000256" key="1">
    <source>
        <dbReference type="SAM" id="MobiDB-lite"/>
    </source>
</evidence>
<dbReference type="Proteomes" id="UP001385951">
    <property type="component" value="Unassembled WGS sequence"/>
</dbReference>
<feature type="domain" description="SUI1" evidence="2">
    <location>
        <begin position="503"/>
        <end position="576"/>
    </location>
</feature>
<organism evidence="3 4">
    <name type="scientific">Cerrena zonata</name>
    <dbReference type="NCBI Taxonomy" id="2478898"/>
    <lineage>
        <taxon>Eukaryota</taxon>
        <taxon>Fungi</taxon>
        <taxon>Dikarya</taxon>
        <taxon>Basidiomycota</taxon>
        <taxon>Agaricomycotina</taxon>
        <taxon>Agaricomycetes</taxon>
        <taxon>Polyporales</taxon>
        <taxon>Cerrenaceae</taxon>
        <taxon>Cerrena</taxon>
    </lineage>
</organism>
<dbReference type="FunFam" id="3.30.780.10:FF:000008">
    <property type="entry name" value="eukaryotic translation initiation factor 2D"/>
    <property type="match status" value="1"/>
</dbReference>
<dbReference type="PANTHER" id="PTHR12217:SF4">
    <property type="entry name" value="EUKARYOTIC TRANSLATION INITIATION FACTOR 2D"/>
    <property type="match status" value="1"/>
</dbReference>
<dbReference type="Pfam" id="PF26292">
    <property type="entry name" value="PUA_elF2D"/>
    <property type="match status" value="1"/>
</dbReference>
<feature type="compositionally biased region" description="Basic and acidic residues" evidence="1">
    <location>
        <begin position="366"/>
        <end position="384"/>
    </location>
</feature>
<name>A0AAW0FFS0_9APHY</name>
<dbReference type="InterPro" id="IPR036877">
    <property type="entry name" value="SUI1_dom_sf"/>
</dbReference>
<dbReference type="InterPro" id="IPR039759">
    <property type="entry name" value="eIF2D_SUI1"/>
</dbReference>